<dbReference type="PANTHER" id="PTHR43248:SF2">
    <property type="entry name" value="PROLYL AMINOPEPTIDASE"/>
    <property type="match status" value="1"/>
</dbReference>
<comment type="caution">
    <text evidence="4">The sequence shown here is derived from an EMBL/GenBank/DDBJ whole genome shotgun (WGS) entry which is preliminary data.</text>
</comment>
<organism evidence="4 5">
    <name type="scientific">Apodospora peruviana</name>
    <dbReference type="NCBI Taxonomy" id="516989"/>
    <lineage>
        <taxon>Eukaryota</taxon>
        <taxon>Fungi</taxon>
        <taxon>Dikarya</taxon>
        <taxon>Ascomycota</taxon>
        <taxon>Pezizomycotina</taxon>
        <taxon>Sordariomycetes</taxon>
        <taxon>Sordariomycetidae</taxon>
        <taxon>Sordariales</taxon>
        <taxon>Lasiosphaeriaceae</taxon>
        <taxon>Apodospora</taxon>
    </lineage>
</organism>
<evidence type="ECO:0000256" key="1">
    <source>
        <dbReference type="ARBA" id="ARBA00010088"/>
    </source>
</evidence>
<evidence type="ECO:0000313" key="4">
    <source>
        <dbReference type="EMBL" id="KAK3329636.1"/>
    </source>
</evidence>
<protein>
    <submittedName>
        <fullName evidence="4">Alpha/Beta hydrolase protein</fullName>
    </submittedName>
</protein>
<name>A0AAE0IQW3_9PEZI</name>
<dbReference type="InterPro" id="IPR000073">
    <property type="entry name" value="AB_hydrolase_1"/>
</dbReference>
<accession>A0AAE0IQW3</accession>
<keyword evidence="2 4" id="KW-0378">Hydrolase</keyword>
<dbReference type="Pfam" id="PF00561">
    <property type="entry name" value="Abhydrolase_1"/>
    <property type="match status" value="1"/>
</dbReference>
<proteinExistence type="inferred from homology"/>
<dbReference type="Proteomes" id="UP001283341">
    <property type="component" value="Unassembled WGS sequence"/>
</dbReference>
<dbReference type="EMBL" id="JAUEDM010000001">
    <property type="protein sequence ID" value="KAK3329636.1"/>
    <property type="molecule type" value="Genomic_DNA"/>
</dbReference>
<dbReference type="PANTHER" id="PTHR43248">
    <property type="entry name" value="2-SUCCINYL-6-HYDROXY-2,4-CYCLOHEXADIENE-1-CARBOXYLATE SYNTHASE"/>
    <property type="match status" value="1"/>
</dbReference>
<gene>
    <name evidence="4" type="ORF">B0H66DRAFT_527017</name>
</gene>
<dbReference type="SUPFAM" id="SSF53474">
    <property type="entry name" value="alpha/beta-Hydrolases"/>
    <property type="match status" value="1"/>
</dbReference>
<evidence type="ECO:0000313" key="5">
    <source>
        <dbReference type="Proteomes" id="UP001283341"/>
    </source>
</evidence>
<dbReference type="InterPro" id="IPR002410">
    <property type="entry name" value="Peptidase_S33"/>
</dbReference>
<evidence type="ECO:0000259" key="3">
    <source>
        <dbReference type="Pfam" id="PF00561"/>
    </source>
</evidence>
<feature type="domain" description="AB hydrolase-1" evidence="3">
    <location>
        <begin position="74"/>
        <end position="211"/>
    </location>
</feature>
<dbReference type="GO" id="GO:0008233">
    <property type="term" value="F:peptidase activity"/>
    <property type="evidence" value="ECO:0007669"/>
    <property type="project" value="InterPro"/>
</dbReference>
<comment type="similarity">
    <text evidence="1">Belongs to the peptidase S33 family.</text>
</comment>
<reference evidence="4" key="1">
    <citation type="journal article" date="2023" name="Mol. Phylogenet. Evol.">
        <title>Genome-scale phylogeny and comparative genomics of the fungal order Sordariales.</title>
        <authorList>
            <person name="Hensen N."/>
            <person name="Bonometti L."/>
            <person name="Westerberg I."/>
            <person name="Brannstrom I.O."/>
            <person name="Guillou S."/>
            <person name="Cros-Aarteil S."/>
            <person name="Calhoun S."/>
            <person name="Haridas S."/>
            <person name="Kuo A."/>
            <person name="Mondo S."/>
            <person name="Pangilinan J."/>
            <person name="Riley R."/>
            <person name="LaButti K."/>
            <person name="Andreopoulos B."/>
            <person name="Lipzen A."/>
            <person name="Chen C."/>
            <person name="Yan M."/>
            <person name="Daum C."/>
            <person name="Ng V."/>
            <person name="Clum A."/>
            <person name="Steindorff A."/>
            <person name="Ohm R.A."/>
            <person name="Martin F."/>
            <person name="Silar P."/>
            <person name="Natvig D.O."/>
            <person name="Lalanne C."/>
            <person name="Gautier V."/>
            <person name="Ament-Velasquez S.L."/>
            <person name="Kruys A."/>
            <person name="Hutchinson M.I."/>
            <person name="Powell A.J."/>
            <person name="Barry K."/>
            <person name="Miller A.N."/>
            <person name="Grigoriev I.V."/>
            <person name="Debuchy R."/>
            <person name="Gladieux P."/>
            <person name="Hiltunen Thoren M."/>
            <person name="Johannesson H."/>
        </authorList>
    </citation>
    <scope>NUCLEOTIDE SEQUENCE</scope>
    <source>
        <strain evidence="4">CBS 118394</strain>
    </source>
</reference>
<dbReference type="InterPro" id="IPR029058">
    <property type="entry name" value="AB_hydrolase_fold"/>
</dbReference>
<keyword evidence="5" id="KW-1185">Reference proteome</keyword>
<dbReference type="PRINTS" id="PR00793">
    <property type="entry name" value="PROAMNOPTASE"/>
</dbReference>
<evidence type="ECO:0000256" key="2">
    <source>
        <dbReference type="ARBA" id="ARBA00022801"/>
    </source>
</evidence>
<dbReference type="GO" id="GO:0006508">
    <property type="term" value="P:proteolysis"/>
    <property type="evidence" value="ECO:0007669"/>
    <property type="project" value="InterPro"/>
</dbReference>
<dbReference type="Gene3D" id="3.40.50.1820">
    <property type="entry name" value="alpha/beta hydrolase"/>
    <property type="match status" value="1"/>
</dbReference>
<reference evidence="4" key="2">
    <citation type="submission" date="2023-06" db="EMBL/GenBank/DDBJ databases">
        <authorList>
            <consortium name="Lawrence Berkeley National Laboratory"/>
            <person name="Haridas S."/>
            <person name="Hensen N."/>
            <person name="Bonometti L."/>
            <person name="Westerberg I."/>
            <person name="Brannstrom I.O."/>
            <person name="Guillou S."/>
            <person name="Cros-Aarteil S."/>
            <person name="Calhoun S."/>
            <person name="Kuo A."/>
            <person name="Mondo S."/>
            <person name="Pangilinan J."/>
            <person name="Riley R."/>
            <person name="Labutti K."/>
            <person name="Andreopoulos B."/>
            <person name="Lipzen A."/>
            <person name="Chen C."/>
            <person name="Yanf M."/>
            <person name="Daum C."/>
            <person name="Ng V."/>
            <person name="Clum A."/>
            <person name="Steindorff A."/>
            <person name="Ohm R."/>
            <person name="Martin F."/>
            <person name="Silar P."/>
            <person name="Natvig D."/>
            <person name="Lalanne C."/>
            <person name="Gautier V."/>
            <person name="Ament-Velasquez S.L."/>
            <person name="Kruys A."/>
            <person name="Hutchinson M.I."/>
            <person name="Powell A.J."/>
            <person name="Barry K."/>
            <person name="Miller A.N."/>
            <person name="Grigoriev I.V."/>
            <person name="Debuchy R."/>
            <person name="Gladieux P."/>
            <person name="Thoren M.H."/>
            <person name="Johannesson H."/>
        </authorList>
    </citation>
    <scope>NUCLEOTIDE SEQUENCE</scope>
    <source>
        <strain evidence="4">CBS 118394</strain>
    </source>
</reference>
<sequence>MAAVIRPARLISQTAHLLPGQLHVTELFFEVPKNYSRPELGTLKLFGRSVRRHERPIVPMSRPEQEAASKSPYLVYLEGGPGFGNREPQDSPLTRPMLSRGYQLLFLDYRGTGLSTPINTETIVAQGDPQEQANYLKLFRADNIVRDCEAVRLCLTAGLPEENKPWSLFGQSFGGFVSLTYLSKYPKGLREVFMTGGLAPINSTAEEVYRATYKKVIERNEAYYRKFPEDVNNVYTLVEYIENHEGGGPQLPGGGVLTVGRLLSVGLSFGAHGGLDTVHALILRLTADLDQFGVFTRGSLAAIEGHIPFDTNPIYAILHESIYCYKKGVASNWAAYRVGKELPPFPWLWKDSTANSSLSSSSNSPPTSLVVTKFDGPPCFSGEMVYPLHFQSYPELRPMEQAAHILAKCNDWDELYDEEQLSRNEVPVYAASFIDDMYVDIELARMTAGMVKGCKVFETNMMYHNAVRAHTDEVISQLFKMRDDTID</sequence>
<dbReference type="InterPro" id="IPR051601">
    <property type="entry name" value="Serine_prot/Carboxylest_S33"/>
</dbReference>
<dbReference type="AlphaFoldDB" id="A0AAE0IQW3"/>